<accession>A0ABS3DX74</accession>
<sequence>MEVMERQQTKLNKSNLEGLMLGVYEKVENESIQTDRQIIDEVMEQLRPIIQPIEE</sequence>
<evidence type="ECO:0000313" key="1">
    <source>
        <dbReference type="EMBL" id="MBN8235926.1"/>
    </source>
</evidence>
<proteinExistence type="predicted"/>
<organism evidence="1 2">
    <name type="scientific">Halobacillus kuroshimensis</name>
    <dbReference type="NCBI Taxonomy" id="302481"/>
    <lineage>
        <taxon>Bacteria</taxon>
        <taxon>Bacillati</taxon>
        <taxon>Bacillota</taxon>
        <taxon>Bacilli</taxon>
        <taxon>Bacillales</taxon>
        <taxon>Bacillaceae</taxon>
        <taxon>Halobacillus</taxon>
    </lineage>
</organism>
<dbReference type="EMBL" id="JAEKJY010000003">
    <property type="protein sequence ID" value="MBN8235926.1"/>
    <property type="molecule type" value="Genomic_DNA"/>
</dbReference>
<comment type="caution">
    <text evidence="1">The sequence shown here is derived from an EMBL/GenBank/DDBJ whole genome shotgun (WGS) entry which is preliminary data.</text>
</comment>
<reference evidence="1 2" key="1">
    <citation type="submission" date="2020-12" db="EMBL/GenBank/DDBJ databases">
        <title>Oil enriched cultivation method for isolating marine PHA-producing bacteria.</title>
        <authorList>
            <person name="Zheng W."/>
            <person name="Yu S."/>
            <person name="Huang Y."/>
        </authorList>
    </citation>
    <scope>NUCLEOTIDE SEQUENCE [LARGE SCALE GENOMIC DNA]</scope>
    <source>
        <strain evidence="1 2">SY-2-6</strain>
    </source>
</reference>
<dbReference type="Proteomes" id="UP000663970">
    <property type="component" value="Unassembled WGS sequence"/>
</dbReference>
<evidence type="ECO:0000313" key="2">
    <source>
        <dbReference type="Proteomes" id="UP000663970"/>
    </source>
</evidence>
<gene>
    <name evidence="1" type="ORF">JF544_11735</name>
</gene>
<name>A0ABS3DX74_9BACI</name>
<protein>
    <submittedName>
        <fullName evidence="1">Uncharacterized protein</fullName>
    </submittedName>
</protein>
<keyword evidence="2" id="KW-1185">Reference proteome</keyword>
<dbReference type="RefSeq" id="WP_206934122.1">
    <property type="nucleotide sequence ID" value="NZ_JAEKJY010000003.1"/>
</dbReference>